<reference evidence="2" key="1">
    <citation type="submission" date="2022-08" db="EMBL/GenBank/DDBJ databases">
        <authorList>
            <consortium name="DOE Joint Genome Institute"/>
            <person name="Min B."/>
            <person name="Riley R."/>
            <person name="Sierra-Patev S."/>
            <person name="Naranjo-Ortiz M."/>
            <person name="Looney B."/>
            <person name="Konkel Z."/>
            <person name="Slot J.C."/>
            <person name="Sakamoto Y."/>
            <person name="Steenwyk J.L."/>
            <person name="Rokas A."/>
            <person name="Carro J."/>
            <person name="Camarero S."/>
            <person name="Ferreira P."/>
            <person name="Molpeceres G."/>
            <person name="Ruiz-Duenas F.J."/>
            <person name="Serrano A."/>
            <person name="Henrissat B."/>
            <person name="Drula E."/>
            <person name="Hughes K.W."/>
            <person name="Mata J.L."/>
            <person name="Ishikawa N.K."/>
            <person name="Vargas-Isla R."/>
            <person name="Ushijima S."/>
            <person name="Smith C.A."/>
            <person name="Ahrendt S."/>
            <person name="Andreopoulos W."/>
            <person name="He G."/>
            <person name="Labutti K."/>
            <person name="Lipzen A."/>
            <person name="Ng V."/>
            <person name="Sandor L."/>
            <person name="Barry K."/>
            <person name="Martinez A.T."/>
            <person name="Xiao Y."/>
            <person name="Gibbons J.G."/>
            <person name="Terashima K."/>
            <person name="Hibbett D.S."/>
            <person name="Grigoriev I.V."/>
        </authorList>
    </citation>
    <scope>NUCLEOTIDE SEQUENCE</scope>
    <source>
        <strain evidence="2">TFB9207</strain>
    </source>
</reference>
<feature type="compositionally biased region" description="Basic and acidic residues" evidence="1">
    <location>
        <begin position="96"/>
        <end position="114"/>
    </location>
</feature>
<organism evidence="2 3">
    <name type="scientific">Lentinula raphanica</name>
    <dbReference type="NCBI Taxonomy" id="153919"/>
    <lineage>
        <taxon>Eukaryota</taxon>
        <taxon>Fungi</taxon>
        <taxon>Dikarya</taxon>
        <taxon>Basidiomycota</taxon>
        <taxon>Agaricomycotina</taxon>
        <taxon>Agaricomycetes</taxon>
        <taxon>Agaricomycetidae</taxon>
        <taxon>Agaricales</taxon>
        <taxon>Marasmiineae</taxon>
        <taxon>Omphalotaceae</taxon>
        <taxon>Lentinula</taxon>
    </lineage>
</organism>
<feature type="region of interest" description="Disordered" evidence="1">
    <location>
        <begin position="1"/>
        <end position="114"/>
    </location>
</feature>
<feature type="compositionally biased region" description="Polar residues" evidence="1">
    <location>
        <begin position="11"/>
        <end position="30"/>
    </location>
</feature>
<protein>
    <submittedName>
        <fullName evidence="2">Uncharacterized protein</fullName>
    </submittedName>
</protein>
<proteinExistence type="predicted"/>
<keyword evidence="3" id="KW-1185">Reference proteome</keyword>
<evidence type="ECO:0000313" key="3">
    <source>
        <dbReference type="Proteomes" id="UP001163846"/>
    </source>
</evidence>
<gene>
    <name evidence="2" type="ORF">F5878DRAFT_667902</name>
</gene>
<dbReference type="AlphaFoldDB" id="A0AA38U2D4"/>
<dbReference type="EMBL" id="MU807785">
    <property type="protein sequence ID" value="KAJ3831117.1"/>
    <property type="molecule type" value="Genomic_DNA"/>
</dbReference>
<evidence type="ECO:0000256" key="1">
    <source>
        <dbReference type="SAM" id="MobiDB-lite"/>
    </source>
</evidence>
<feature type="compositionally biased region" description="Basic and acidic residues" evidence="1">
    <location>
        <begin position="34"/>
        <end position="44"/>
    </location>
</feature>
<feature type="compositionally biased region" description="Low complexity" evidence="1">
    <location>
        <begin position="49"/>
        <end position="62"/>
    </location>
</feature>
<evidence type="ECO:0000313" key="2">
    <source>
        <dbReference type="EMBL" id="KAJ3831117.1"/>
    </source>
</evidence>
<comment type="caution">
    <text evidence="2">The sequence shown here is derived from an EMBL/GenBank/DDBJ whole genome shotgun (WGS) entry which is preliminary data.</text>
</comment>
<name>A0AA38U2D4_9AGAR</name>
<accession>A0AA38U2D4</accession>
<sequence length="199" mass="22728">MDVDFLHVPASESNDNVDPQVTNQAPTSAINDPEDNRLTEDNRLAETGPDNQNQNPQSLLQPPRAPRKTRLPIPKEPTRRSTRARNLSKAMLESKAYQEDKEKAREAGESWAKDWEPVLPEFDEDEEGQAQAALIAQNEPLALEPDNKWTPMSHAKAITRVDLWGPALDKEIGRLDERKAFTPVPREDWRYIRKNILDF</sequence>
<dbReference type="Proteomes" id="UP001163846">
    <property type="component" value="Unassembled WGS sequence"/>
</dbReference>